<sequence length="1050" mass="116437">MDQQQVLLLCVALSWRIHTGSTQSHEEVCPGTQNGLSSTGSQETQYNLIKDRYSGCEIIMGNLEITQIESNWDFSFLKMWSSELILISYVIIVLFTPHHHHHHQTIREVTGYVLIAMNHVQEIPLGQLRVIRGNSLYERRFALSVFFNYPKEGSNGLRQLGLLNLTEILEGGVQIINNKFLSYGPFIFWQDIVRDNSAPIDIQNNGERGPCHKSCGAYCWGPNKDQCQILTKMVCAPQCNGRCFGRSPRDCCHIECAAGCKGPLDEDCFACRHFNDSGACVPQCPQTLIYNKQTFQMETNPNAKYQYGSICVSQCPTHFVVDGSSCVSVCPPDKTEMERDGQRQCELCSGFCPKAMIDGIIPAVCNGTGAEHRQTVDSSNIDSFVNCTKIQGSLHFLVTGILGDDFKNIPPLDAKKLEVFRTVREITDILNIQSWPKELNSLSVFSSLTTIQGRSLYKRFSLMVMRIPTLTSLGLRSLRYINDGSVYISQNTNLCYHHTVNWTQLFRGRRVRVNNLNNNKPFADCVAEGHVCDPLCSDSGCWGPGPDQCLTCRNYSRHGTCVGSCNFLSGGNLQHLTKNVSLVIRSASLRGEKSAAQERCVGPGLNDCKASGGSGQITGIALAVPACLIFCLGLFFLGVLYHRGLAIRRKRAMRRYLESGEEGEDAPPGEIQRRESERGLLDADLEDADEEGLDDGLATPPLQHSPSWSLSRSRINSCRSGVSQSGLTGYLPMTPSPADNIRQLWFHRSRLSSVRTLPERSEVRGNGREAEGLRAGSLRRTRLGSERSSPRVALSRHRKLSTASSPSSYKVWTAQEDEEELDHYGYVLPGSPETPERSTKSNQMPEACKGAAAKQRDGMEKDHLHRRREIKSVDHKTEVGRGICRYEYMDIRHSDSSEGGESELERCGSQTSSTTGAETDQTPGGLVKERKGEEETQICHTNKQAAVTEDPSGGVVPGADVLAAGAGTVEEYEEMSRFEKVPGERRHAEYENLPAKARAVPEETDGDRCAGIGEYIKVCAGIREPGNNTSFDNPDYWHSRLFLKPDAVRT</sequence>
<feature type="chain" id="PRO_5016233320" description="receptor protein-tyrosine kinase" evidence="17">
    <location>
        <begin position="23"/>
        <end position="1050"/>
    </location>
</feature>
<evidence type="ECO:0000256" key="12">
    <source>
        <dbReference type="ARBA" id="ARBA00023170"/>
    </source>
</evidence>
<dbReference type="FunFam" id="3.80.20.20:FF:000013">
    <property type="entry name" value="Erb-b2 receptor tyrosine kinase 3a"/>
    <property type="match status" value="1"/>
</dbReference>
<keyword evidence="22" id="KW-1185">Reference proteome</keyword>
<feature type="compositionally biased region" description="Polar residues" evidence="15">
    <location>
        <begin position="702"/>
        <end position="711"/>
    </location>
</feature>
<dbReference type="GO" id="GO:0007169">
    <property type="term" value="P:cell surface receptor protein tyrosine kinase signaling pathway"/>
    <property type="evidence" value="ECO:0007669"/>
    <property type="project" value="UniProtKB-ARBA"/>
</dbReference>
<dbReference type="AlphaFoldDB" id="A0A315WA26"/>
<keyword evidence="7" id="KW-0418">Kinase</keyword>
<dbReference type="Gene3D" id="6.10.250.2930">
    <property type="match status" value="1"/>
</dbReference>
<keyword evidence="12" id="KW-0675">Receptor</keyword>
<dbReference type="Pfam" id="PF01030">
    <property type="entry name" value="Recep_L_domain"/>
    <property type="match status" value="2"/>
</dbReference>
<dbReference type="InterPro" id="IPR006212">
    <property type="entry name" value="Furin_repeat"/>
</dbReference>
<dbReference type="InterPro" id="IPR000494">
    <property type="entry name" value="Rcpt_L-dom"/>
</dbReference>
<feature type="compositionally biased region" description="Basic and acidic residues" evidence="15">
    <location>
        <begin position="757"/>
        <end position="772"/>
    </location>
</feature>
<evidence type="ECO:0000256" key="7">
    <source>
        <dbReference type="ARBA" id="ARBA00022777"/>
    </source>
</evidence>
<dbReference type="Pfam" id="PF14843">
    <property type="entry name" value="GF_recep_IV"/>
    <property type="match status" value="1"/>
</dbReference>
<dbReference type="Gene3D" id="3.80.20.20">
    <property type="entry name" value="Receptor L-domain"/>
    <property type="match status" value="2"/>
</dbReference>
<dbReference type="STRING" id="33528.ENSGAFP00000014719"/>
<evidence type="ECO:0000256" key="4">
    <source>
        <dbReference type="ARBA" id="ARBA00022679"/>
    </source>
</evidence>
<feature type="region of interest" description="Disordered" evidence="15">
    <location>
        <begin position="691"/>
        <end position="711"/>
    </location>
</feature>
<dbReference type="Pfam" id="PF00757">
    <property type="entry name" value="Furin-like"/>
    <property type="match status" value="1"/>
</dbReference>
<keyword evidence="6" id="KW-0547">Nucleotide-binding</keyword>
<dbReference type="Proteomes" id="UP000250572">
    <property type="component" value="Unassembled WGS sequence"/>
</dbReference>
<keyword evidence="3" id="KW-0597">Phosphoprotein</keyword>
<dbReference type="GO" id="GO:0004714">
    <property type="term" value="F:transmembrane receptor protein tyrosine kinase activity"/>
    <property type="evidence" value="ECO:0007669"/>
    <property type="project" value="UniProtKB-EC"/>
</dbReference>
<evidence type="ECO:0000256" key="10">
    <source>
        <dbReference type="ARBA" id="ARBA00023136"/>
    </source>
</evidence>
<keyword evidence="4" id="KW-0808">Transferase</keyword>
<keyword evidence="13" id="KW-0325">Glycoprotein</keyword>
<feature type="transmembrane region" description="Helical" evidence="16">
    <location>
        <begin position="617"/>
        <end position="641"/>
    </location>
</feature>
<dbReference type="InterPro" id="IPR044912">
    <property type="entry name" value="Egfr_JX_dom"/>
</dbReference>
<dbReference type="GO" id="GO:0016020">
    <property type="term" value="C:membrane"/>
    <property type="evidence" value="ECO:0007669"/>
    <property type="project" value="UniProtKB-SubCell"/>
</dbReference>
<evidence type="ECO:0000256" key="1">
    <source>
        <dbReference type="ARBA" id="ARBA00004479"/>
    </source>
</evidence>
<keyword evidence="8" id="KW-0067">ATP-binding</keyword>
<accession>A0A315WA26</accession>
<feature type="domain" description="Receptor L-domain" evidence="19">
    <location>
        <begin position="386"/>
        <end position="505"/>
    </location>
</feature>
<keyword evidence="5 16" id="KW-0812">Transmembrane</keyword>
<evidence type="ECO:0000256" key="9">
    <source>
        <dbReference type="ARBA" id="ARBA00022989"/>
    </source>
</evidence>
<evidence type="ECO:0000259" key="18">
    <source>
        <dbReference type="Pfam" id="PF00757"/>
    </source>
</evidence>
<dbReference type="InterPro" id="IPR032778">
    <property type="entry name" value="GF_recep_IV"/>
</dbReference>
<comment type="subcellular location">
    <subcellularLocation>
        <location evidence="1">Membrane</location>
        <topology evidence="1">Single-pass type I membrane protein</topology>
    </subcellularLocation>
</comment>
<evidence type="ECO:0000256" key="15">
    <source>
        <dbReference type="SAM" id="MobiDB-lite"/>
    </source>
</evidence>
<evidence type="ECO:0000256" key="5">
    <source>
        <dbReference type="ARBA" id="ARBA00022692"/>
    </source>
</evidence>
<evidence type="ECO:0000256" key="16">
    <source>
        <dbReference type="SAM" id="Phobius"/>
    </source>
</evidence>
<comment type="catalytic activity">
    <reaction evidence="14">
        <text>L-tyrosyl-[protein] + ATP = O-phospho-L-tyrosyl-[protein] + ADP + H(+)</text>
        <dbReference type="Rhea" id="RHEA:10596"/>
        <dbReference type="Rhea" id="RHEA-COMP:10136"/>
        <dbReference type="Rhea" id="RHEA-COMP:20101"/>
        <dbReference type="ChEBI" id="CHEBI:15378"/>
        <dbReference type="ChEBI" id="CHEBI:30616"/>
        <dbReference type="ChEBI" id="CHEBI:46858"/>
        <dbReference type="ChEBI" id="CHEBI:61978"/>
        <dbReference type="ChEBI" id="CHEBI:456216"/>
        <dbReference type="EC" id="2.7.10.1"/>
    </reaction>
</comment>
<gene>
    <name evidence="21" type="ORF">CCH79_00014878</name>
</gene>
<dbReference type="SUPFAM" id="SSF57184">
    <property type="entry name" value="Growth factor receptor domain"/>
    <property type="match status" value="1"/>
</dbReference>
<evidence type="ECO:0000256" key="8">
    <source>
        <dbReference type="ARBA" id="ARBA00022840"/>
    </source>
</evidence>
<feature type="domain" description="Receptor L-domain" evidence="19">
    <location>
        <begin position="55"/>
        <end position="191"/>
    </location>
</feature>
<keyword evidence="9 16" id="KW-1133">Transmembrane helix</keyword>
<evidence type="ECO:0000256" key="14">
    <source>
        <dbReference type="ARBA" id="ARBA00051243"/>
    </source>
</evidence>
<keyword evidence="17" id="KW-0732">Signal</keyword>
<dbReference type="CDD" id="cd12095">
    <property type="entry name" value="TM_ErbB3"/>
    <property type="match status" value="1"/>
</dbReference>
<organism evidence="21 22">
    <name type="scientific">Gambusia affinis</name>
    <name type="common">Western mosquitofish</name>
    <name type="synonym">Heterandria affinis</name>
    <dbReference type="NCBI Taxonomy" id="33528"/>
    <lineage>
        <taxon>Eukaryota</taxon>
        <taxon>Metazoa</taxon>
        <taxon>Chordata</taxon>
        <taxon>Craniata</taxon>
        <taxon>Vertebrata</taxon>
        <taxon>Euteleostomi</taxon>
        <taxon>Actinopterygii</taxon>
        <taxon>Neopterygii</taxon>
        <taxon>Teleostei</taxon>
        <taxon>Neoteleostei</taxon>
        <taxon>Acanthomorphata</taxon>
        <taxon>Ovalentaria</taxon>
        <taxon>Atherinomorphae</taxon>
        <taxon>Cyprinodontiformes</taxon>
        <taxon>Poeciliidae</taxon>
        <taxon>Poeciliinae</taxon>
        <taxon>Gambusia</taxon>
    </lineage>
</organism>
<dbReference type="EMBL" id="NHOQ01000749">
    <property type="protein sequence ID" value="PWA28710.1"/>
    <property type="molecule type" value="Genomic_DNA"/>
</dbReference>
<dbReference type="GO" id="GO:0005524">
    <property type="term" value="F:ATP binding"/>
    <property type="evidence" value="ECO:0007669"/>
    <property type="project" value="UniProtKB-KW"/>
</dbReference>
<evidence type="ECO:0000256" key="3">
    <source>
        <dbReference type="ARBA" id="ARBA00022553"/>
    </source>
</evidence>
<name>A0A315WA26_GAMAF</name>
<protein>
    <recommendedName>
        <fullName evidence="2">receptor protein-tyrosine kinase</fullName>
        <ecNumber evidence="2">2.7.10.1</ecNumber>
    </recommendedName>
</protein>
<proteinExistence type="predicted"/>
<dbReference type="EC" id="2.7.10.1" evidence="2"/>
<feature type="domain" description="Growth factor receptor" evidence="20">
    <location>
        <begin position="531"/>
        <end position="610"/>
    </location>
</feature>
<evidence type="ECO:0000256" key="17">
    <source>
        <dbReference type="SAM" id="SignalP"/>
    </source>
</evidence>
<keyword evidence="10 16" id="KW-0472">Membrane</keyword>
<dbReference type="SUPFAM" id="SSF52058">
    <property type="entry name" value="L domain-like"/>
    <property type="match status" value="2"/>
</dbReference>
<dbReference type="InterPro" id="IPR006211">
    <property type="entry name" value="Furin-like_Cys-rich_dom"/>
</dbReference>
<evidence type="ECO:0000256" key="6">
    <source>
        <dbReference type="ARBA" id="ARBA00022741"/>
    </source>
</evidence>
<feature type="signal peptide" evidence="17">
    <location>
        <begin position="1"/>
        <end position="22"/>
    </location>
</feature>
<evidence type="ECO:0000259" key="19">
    <source>
        <dbReference type="Pfam" id="PF01030"/>
    </source>
</evidence>
<keyword evidence="11" id="KW-0829">Tyrosine-protein kinase</keyword>
<dbReference type="Gene3D" id="2.10.220.10">
    <property type="entry name" value="Hormone Receptor, Insulin-like Growth Factor Receptor 1, Chain A, domain 2"/>
    <property type="match status" value="2"/>
</dbReference>
<evidence type="ECO:0000313" key="21">
    <source>
        <dbReference type="EMBL" id="PWA28710.1"/>
    </source>
</evidence>
<reference evidence="21 22" key="1">
    <citation type="journal article" date="2018" name="G3 (Bethesda)">
        <title>A High-Quality Reference Genome for the Invasive Mosquitofish Gambusia affinis Using a Chicago Library.</title>
        <authorList>
            <person name="Hoffberg S.L."/>
            <person name="Troendle N.J."/>
            <person name="Glenn T.C."/>
            <person name="Mahmud O."/>
            <person name="Louha S."/>
            <person name="Chalopin D."/>
            <person name="Bennetzen J.L."/>
            <person name="Mauricio R."/>
        </authorList>
    </citation>
    <scope>NUCLEOTIDE SEQUENCE [LARGE SCALE GENOMIC DNA]</scope>
    <source>
        <strain evidence="21">NE01/NJP1002.9</strain>
        <tissue evidence="21">Muscle</tissue>
    </source>
</reference>
<dbReference type="InterPro" id="IPR009030">
    <property type="entry name" value="Growth_fac_rcpt_cys_sf"/>
</dbReference>
<dbReference type="InterPro" id="IPR036941">
    <property type="entry name" value="Rcpt_L-dom_sf"/>
</dbReference>
<evidence type="ECO:0000256" key="11">
    <source>
        <dbReference type="ARBA" id="ARBA00023137"/>
    </source>
</evidence>
<feature type="region of interest" description="Disordered" evidence="15">
    <location>
        <begin position="894"/>
        <end position="954"/>
    </location>
</feature>
<dbReference type="SMART" id="SM00261">
    <property type="entry name" value="FU"/>
    <property type="match status" value="2"/>
</dbReference>
<evidence type="ECO:0000259" key="20">
    <source>
        <dbReference type="Pfam" id="PF14843"/>
    </source>
</evidence>
<evidence type="ECO:0000256" key="13">
    <source>
        <dbReference type="ARBA" id="ARBA00023180"/>
    </source>
</evidence>
<dbReference type="CDD" id="cd00064">
    <property type="entry name" value="FU"/>
    <property type="match status" value="2"/>
</dbReference>
<comment type="caution">
    <text evidence="21">The sequence shown here is derived from an EMBL/GenBank/DDBJ whole genome shotgun (WGS) entry which is preliminary data.</text>
</comment>
<feature type="compositionally biased region" description="Polar residues" evidence="15">
    <location>
        <begin position="910"/>
        <end position="922"/>
    </location>
</feature>
<feature type="domain" description="Furin-like cysteine-rich" evidence="18">
    <location>
        <begin position="206"/>
        <end position="355"/>
    </location>
</feature>
<evidence type="ECO:0000256" key="2">
    <source>
        <dbReference type="ARBA" id="ARBA00011902"/>
    </source>
</evidence>
<feature type="region of interest" description="Disordered" evidence="15">
    <location>
        <begin position="757"/>
        <end position="800"/>
    </location>
</feature>
<dbReference type="FunFam" id="2.10.220.10:FF:000001">
    <property type="entry name" value="Receptor protein-tyrosine kinase"/>
    <property type="match status" value="1"/>
</dbReference>
<evidence type="ECO:0000313" key="22">
    <source>
        <dbReference type="Proteomes" id="UP000250572"/>
    </source>
</evidence>